<dbReference type="Proteomes" id="UP000269721">
    <property type="component" value="Unassembled WGS sequence"/>
</dbReference>
<keyword evidence="2" id="KW-0723">Serine/threonine-protein kinase</keyword>
<dbReference type="InterPro" id="IPR008271">
    <property type="entry name" value="Ser/Thr_kinase_AS"/>
</dbReference>
<protein>
    <recommendedName>
        <fullName evidence="1">non-specific serine/threonine protein kinase</fullName>
        <ecNumber evidence="1">2.7.11.1</ecNumber>
    </recommendedName>
</protein>
<name>A0A4P9WC20_9FUNG</name>
<evidence type="ECO:0000256" key="6">
    <source>
        <dbReference type="ARBA" id="ARBA00022840"/>
    </source>
</evidence>
<dbReference type="CDD" id="cd14019">
    <property type="entry name" value="STKc_Cdc7"/>
    <property type="match status" value="1"/>
</dbReference>
<dbReference type="Gene3D" id="3.30.200.20">
    <property type="entry name" value="Phosphorylase Kinase, domain 1"/>
    <property type="match status" value="1"/>
</dbReference>
<dbReference type="Gene3D" id="1.10.510.10">
    <property type="entry name" value="Transferase(Phosphotransferase) domain 1"/>
    <property type="match status" value="1"/>
</dbReference>
<dbReference type="EC" id="2.7.11.1" evidence="1"/>
<evidence type="ECO:0000256" key="5">
    <source>
        <dbReference type="ARBA" id="ARBA00022777"/>
    </source>
</evidence>
<dbReference type="InterPro" id="IPR011009">
    <property type="entry name" value="Kinase-like_dom_sf"/>
</dbReference>
<proteinExistence type="predicted"/>
<evidence type="ECO:0000256" key="2">
    <source>
        <dbReference type="ARBA" id="ARBA00022527"/>
    </source>
</evidence>
<evidence type="ECO:0000313" key="9">
    <source>
        <dbReference type="Proteomes" id="UP000269721"/>
    </source>
</evidence>
<keyword evidence="3" id="KW-0808">Transferase</keyword>
<reference evidence="9" key="1">
    <citation type="journal article" date="2018" name="Nat. Microbiol.">
        <title>Leveraging single-cell genomics to expand the fungal tree of life.</title>
        <authorList>
            <person name="Ahrendt S.R."/>
            <person name="Quandt C.A."/>
            <person name="Ciobanu D."/>
            <person name="Clum A."/>
            <person name="Salamov A."/>
            <person name="Andreopoulos B."/>
            <person name="Cheng J.F."/>
            <person name="Woyke T."/>
            <person name="Pelin A."/>
            <person name="Henrissat B."/>
            <person name="Reynolds N.K."/>
            <person name="Benny G.L."/>
            <person name="Smith M.E."/>
            <person name="James T.Y."/>
            <person name="Grigoriev I.V."/>
        </authorList>
    </citation>
    <scope>NUCLEOTIDE SEQUENCE [LARGE SCALE GENOMIC DNA]</scope>
</reference>
<keyword evidence="4" id="KW-0547">Nucleotide-binding</keyword>
<dbReference type="GO" id="GO:0044773">
    <property type="term" value="P:mitotic DNA damage checkpoint signaling"/>
    <property type="evidence" value="ECO:0007669"/>
    <property type="project" value="TreeGrafter"/>
</dbReference>
<dbReference type="SUPFAM" id="SSF56112">
    <property type="entry name" value="Protein kinase-like (PK-like)"/>
    <property type="match status" value="1"/>
</dbReference>
<feature type="domain" description="Protein kinase" evidence="7">
    <location>
        <begin position="1"/>
        <end position="310"/>
    </location>
</feature>
<dbReference type="SMART" id="SM00220">
    <property type="entry name" value="S_TKc"/>
    <property type="match status" value="1"/>
</dbReference>
<keyword evidence="9" id="KW-1185">Reference proteome</keyword>
<accession>A0A4P9WC20</accession>
<feature type="non-terminal residue" evidence="8">
    <location>
        <position position="1"/>
    </location>
</feature>
<dbReference type="EMBL" id="KZ995679">
    <property type="protein sequence ID" value="RKO90191.1"/>
    <property type="molecule type" value="Genomic_DNA"/>
</dbReference>
<dbReference type="PANTHER" id="PTHR44167:SF23">
    <property type="entry name" value="CDC7 KINASE, ISOFORM A-RELATED"/>
    <property type="match status" value="1"/>
</dbReference>
<keyword evidence="5 8" id="KW-0418">Kinase</keyword>
<dbReference type="GO" id="GO:0005634">
    <property type="term" value="C:nucleus"/>
    <property type="evidence" value="ECO:0007669"/>
    <property type="project" value="TreeGrafter"/>
</dbReference>
<keyword evidence="6" id="KW-0067">ATP-binding</keyword>
<dbReference type="PROSITE" id="PS00108">
    <property type="entry name" value="PROTEIN_KINASE_ST"/>
    <property type="match status" value="1"/>
</dbReference>
<evidence type="ECO:0000256" key="1">
    <source>
        <dbReference type="ARBA" id="ARBA00012513"/>
    </source>
</evidence>
<dbReference type="GO" id="GO:0005524">
    <property type="term" value="F:ATP binding"/>
    <property type="evidence" value="ECO:0007669"/>
    <property type="project" value="UniProtKB-KW"/>
</dbReference>
<dbReference type="AlphaFoldDB" id="A0A4P9WC20"/>
<evidence type="ECO:0000313" key="8">
    <source>
        <dbReference type="EMBL" id="RKO90191.1"/>
    </source>
</evidence>
<dbReference type="GO" id="GO:0004674">
    <property type="term" value="F:protein serine/threonine kinase activity"/>
    <property type="evidence" value="ECO:0007669"/>
    <property type="project" value="UniProtKB-KW"/>
</dbReference>
<evidence type="ECO:0000256" key="3">
    <source>
        <dbReference type="ARBA" id="ARBA00022679"/>
    </source>
</evidence>
<evidence type="ECO:0000256" key="4">
    <source>
        <dbReference type="ARBA" id="ARBA00022741"/>
    </source>
</evidence>
<sequence length="312" mass="35089">GTFGAVYQAVDVRTKKGADEENPSYVAVKRIFATSSPERIHGELEVLYALRSSPNIASIIEAIRHEEQVVAVLEYFKHEDFRNYYRSMSIDDVKDYMRALFTALEKVHAYGYLHRDVKPTNFLYDPKRATGVLVDFGLAEVWPNLRLKENGGDSAFIRTHFFFFFVIESPKAQKANRAGTRGLRAPEVLLKVVHQTSAIDMWSAGVVLLSIWSGSFPFFKSDDDIEALLEIAVIFGKKPIAELAKQCGRSFETNIPNIGAPKDLLSIIKKMNPRTAAEIPKAGMDLLRSLLTLDPDLRITAHEALNHRFLSS</sequence>
<dbReference type="InterPro" id="IPR000719">
    <property type="entry name" value="Prot_kinase_dom"/>
</dbReference>
<dbReference type="Pfam" id="PF00069">
    <property type="entry name" value="Pkinase"/>
    <property type="match status" value="1"/>
</dbReference>
<dbReference type="OrthoDB" id="10020333at2759"/>
<dbReference type="PANTHER" id="PTHR44167">
    <property type="entry name" value="OVARIAN-SPECIFIC SERINE/THREONINE-PROTEIN KINASE LOK-RELATED"/>
    <property type="match status" value="1"/>
</dbReference>
<dbReference type="PROSITE" id="PS50011">
    <property type="entry name" value="PROTEIN_KINASE_DOM"/>
    <property type="match status" value="1"/>
</dbReference>
<gene>
    <name evidence="8" type="ORF">BDK51DRAFT_21783</name>
</gene>
<evidence type="ECO:0000259" key="7">
    <source>
        <dbReference type="PROSITE" id="PS50011"/>
    </source>
</evidence>
<organism evidence="8 9">
    <name type="scientific">Blyttiomyces helicus</name>
    <dbReference type="NCBI Taxonomy" id="388810"/>
    <lineage>
        <taxon>Eukaryota</taxon>
        <taxon>Fungi</taxon>
        <taxon>Fungi incertae sedis</taxon>
        <taxon>Chytridiomycota</taxon>
        <taxon>Chytridiomycota incertae sedis</taxon>
        <taxon>Chytridiomycetes</taxon>
        <taxon>Chytridiomycetes incertae sedis</taxon>
        <taxon>Blyttiomyces</taxon>
    </lineage>
</organism>